<feature type="region of interest" description="Disordered" evidence="6">
    <location>
        <begin position="401"/>
        <end position="425"/>
    </location>
</feature>
<organism evidence="8 9">
    <name type="scientific">Microbispora triticiradicis</name>
    <dbReference type="NCBI Taxonomy" id="2200763"/>
    <lineage>
        <taxon>Bacteria</taxon>
        <taxon>Bacillati</taxon>
        <taxon>Actinomycetota</taxon>
        <taxon>Actinomycetes</taxon>
        <taxon>Streptosporangiales</taxon>
        <taxon>Streptosporangiaceae</taxon>
        <taxon>Microbispora</taxon>
    </lineage>
</organism>
<feature type="transmembrane region" description="Helical" evidence="7">
    <location>
        <begin position="228"/>
        <end position="250"/>
    </location>
</feature>
<evidence type="ECO:0000256" key="2">
    <source>
        <dbReference type="ARBA" id="ARBA00022475"/>
    </source>
</evidence>
<keyword evidence="3 7" id="KW-0812">Transmembrane</keyword>
<evidence type="ECO:0000256" key="4">
    <source>
        <dbReference type="ARBA" id="ARBA00022989"/>
    </source>
</evidence>
<feature type="transmembrane region" description="Helical" evidence="7">
    <location>
        <begin position="290"/>
        <end position="307"/>
    </location>
</feature>
<dbReference type="EMBL" id="VANP01000017">
    <property type="protein sequence ID" value="TLP52841.1"/>
    <property type="molecule type" value="Genomic_DNA"/>
</dbReference>
<keyword evidence="4 7" id="KW-1133">Transmembrane helix</keyword>
<feature type="transmembrane region" description="Helical" evidence="7">
    <location>
        <begin position="256"/>
        <end position="278"/>
    </location>
</feature>
<keyword evidence="9" id="KW-1185">Reference proteome</keyword>
<accession>A0A5R8YJB1</accession>
<dbReference type="InterPro" id="IPR011701">
    <property type="entry name" value="MFS"/>
</dbReference>
<feature type="transmembrane region" description="Helical" evidence="7">
    <location>
        <begin position="375"/>
        <end position="393"/>
    </location>
</feature>
<keyword evidence="2" id="KW-1003">Cell membrane</keyword>
<evidence type="ECO:0000256" key="3">
    <source>
        <dbReference type="ARBA" id="ARBA00022692"/>
    </source>
</evidence>
<dbReference type="OrthoDB" id="3227279at2"/>
<evidence type="ECO:0000313" key="8">
    <source>
        <dbReference type="EMBL" id="TLP52841.1"/>
    </source>
</evidence>
<feature type="compositionally biased region" description="Low complexity" evidence="6">
    <location>
        <begin position="415"/>
        <end position="425"/>
    </location>
</feature>
<dbReference type="AlphaFoldDB" id="A0A5R8YJB1"/>
<evidence type="ECO:0000256" key="1">
    <source>
        <dbReference type="ARBA" id="ARBA00004651"/>
    </source>
</evidence>
<evidence type="ECO:0000256" key="6">
    <source>
        <dbReference type="SAM" id="MobiDB-lite"/>
    </source>
</evidence>
<feature type="transmembrane region" description="Helical" evidence="7">
    <location>
        <begin position="52"/>
        <end position="76"/>
    </location>
</feature>
<comment type="caution">
    <text evidence="8">The sequence shown here is derived from an EMBL/GenBank/DDBJ whole genome shotgun (WGS) entry which is preliminary data.</text>
</comment>
<dbReference type="PANTHER" id="PTHR23513">
    <property type="entry name" value="INTEGRAL MEMBRANE EFFLUX PROTEIN-RELATED"/>
    <property type="match status" value="1"/>
</dbReference>
<dbReference type="Proteomes" id="UP000309033">
    <property type="component" value="Unassembled WGS sequence"/>
</dbReference>
<name>A0A5R8YJB1_9ACTN</name>
<dbReference type="GO" id="GO:0022857">
    <property type="term" value="F:transmembrane transporter activity"/>
    <property type="evidence" value="ECO:0007669"/>
    <property type="project" value="InterPro"/>
</dbReference>
<evidence type="ECO:0000256" key="5">
    <source>
        <dbReference type="ARBA" id="ARBA00023136"/>
    </source>
</evidence>
<dbReference type="GO" id="GO:0005886">
    <property type="term" value="C:plasma membrane"/>
    <property type="evidence" value="ECO:0007669"/>
    <property type="project" value="UniProtKB-SubCell"/>
</dbReference>
<protein>
    <submittedName>
        <fullName evidence="8">MFS transporter</fullName>
    </submittedName>
</protein>
<dbReference type="Gene3D" id="1.20.1250.20">
    <property type="entry name" value="MFS general substrate transporter like domains"/>
    <property type="match status" value="1"/>
</dbReference>
<feature type="transmembrane region" description="Helical" evidence="7">
    <location>
        <begin position="21"/>
        <end position="46"/>
    </location>
</feature>
<feature type="transmembrane region" description="Helical" evidence="7">
    <location>
        <begin position="174"/>
        <end position="193"/>
    </location>
</feature>
<proteinExistence type="predicted"/>
<reference evidence="8" key="1">
    <citation type="submission" date="2019-05" db="EMBL/GenBank/DDBJ databases">
        <title>Isolation, diversity and antifungal activity of Actinobacteria from wheat.</title>
        <authorList>
            <person name="Yu B."/>
        </authorList>
    </citation>
    <scope>NUCLEOTIDE SEQUENCE [LARGE SCALE GENOMIC DNA]</scope>
    <source>
        <strain evidence="8">NEAU-HEGS1-5</strain>
    </source>
</reference>
<gene>
    <name evidence="8" type="ORF">FED44_31060</name>
</gene>
<comment type="subcellular location">
    <subcellularLocation>
        <location evidence="1">Cell membrane</location>
        <topology evidence="1">Multi-pass membrane protein</topology>
    </subcellularLocation>
</comment>
<evidence type="ECO:0000313" key="9">
    <source>
        <dbReference type="Proteomes" id="UP000309033"/>
    </source>
</evidence>
<dbReference type="SUPFAM" id="SSF103473">
    <property type="entry name" value="MFS general substrate transporter"/>
    <property type="match status" value="1"/>
</dbReference>
<dbReference type="PANTHER" id="PTHR23513:SF11">
    <property type="entry name" value="STAPHYLOFERRIN A TRANSPORTER"/>
    <property type="match status" value="1"/>
</dbReference>
<keyword evidence="5 7" id="KW-0472">Membrane</keyword>
<sequence length="425" mass="42596">MTPGQDRSTFRACFAVAEFRVLFGSQLLLVLGDTVKMLAFSVLVYARTGSPGLAALAYMIGFLPQVAGGVFLLSLADRWRPRALMVAGDLLRVATCLVLGLGDLPIGVMLALVFAAGVPTPLFSAARAAVLPDVLDGDAYVLGRAVFGTTAAGAQIAGLAAGGGLLAVSGPARALLITAALSLVSAVVVRLGLRDRPARATRGEREAGAVRTTLRVNRALLTDRAVRGLLLAGWLPAMLSVGAEAVYLPYLTDEGSAPGVGIVLAAAAAGMGAGEFVVGRFAAPAVRERLAFPLAFVLGVPLLGFAVRPGVAGAAALAALSGAGLAYNLGLQRRFLDAVPPHARGQAFGLQTSGVMTAQALGAAAAGALAEVVPAHLAIALTGCASVAAVVVLRRHLRGGARPGVSRGPGGAGEGARPSRAGSAG</sequence>
<dbReference type="Pfam" id="PF07690">
    <property type="entry name" value="MFS_1"/>
    <property type="match status" value="1"/>
</dbReference>
<evidence type="ECO:0000256" key="7">
    <source>
        <dbReference type="SAM" id="Phobius"/>
    </source>
</evidence>
<dbReference type="InterPro" id="IPR036259">
    <property type="entry name" value="MFS_trans_sf"/>
</dbReference>